<keyword evidence="4" id="KW-1185">Reference proteome</keyword>
<proteinExistence type="predicted"/>
<evidence type="ECO:0000313" key="4">
    <source>
        <dbReference type="Proteomes" id="UP000275356"/>
    </source>
</evidence>
<evidence type="ECO:0000313" key="3">
    <source>
        <dbReference type="EMBL" id="ROR95719.1"/>
    </source>
</evidence>
<keyword evidence="2" id="KW-0472">Membrane</keyword>
<feature type="transmembrane region" description="Helical" evidence="2">
    <location>
        <begin position="54"/>
        <end position="80"/>
    </location>
</feature>
<feature type="region of interest" description="Disordered" evidence="1">
    <location>
        <begin position="1"/>
        <end position="30"/>
    </location>
</feature>
<evidence type="ECO:0000256" key="1">
    <source>
        <dbReference type="SAM" id="MobiDB-lite"/>
    </source>
</evidence>
<comment type="caution">
    <text evidence="3">The sequence shown here is derived from an EMBL/GenBank/DDBJ whole genome shotgun (WGS) entry which is preliminary data.</text>
</comment>
<feature type="transmembrane region" description="Helical" evidence="2">
    <location>
        <begin position="170"/>
        <end position="191"/>
    </location>
</feature>
<dbReference type="EMBL" id="RKHQ01000001">
    <property type="protein sequence ID" value="ROR95719.1"/>
    <property type="molecule type" value="Genomic_DNA"/>
</dbReference>
<keyword evidence="2" id="KW-1133">Transmembrane helix</keyword>
<gene>
    <name evidence="3" type="ORF">EDD28_0281</name>
</gene>
<reference evidence="3 4" key="1">
    <citation type="submission" date="2018-11" db="EMBL/GenBank/DDBJ databases">
        <title>Sequencing the genomes of 1000 actinobacteria strains.</title>
        <authorList>
            <person name="Klenk H.-P."/>
        </authorList>
    </citation>
    <scope>NUCLEOTIDE SEQUENCE [LARGE SCALE GENOMIC DNA]</scope>
    <source>
        <strain evidence="3 4">DSM 13521</strain>
    </source>
</reference>
<name>A0A3N2D7F7_9MICO</name>
<dbReference type="Proteomes" id="UP000275356">
    <property type="component" value="Unassembled WGS sequence"/>
</dbReference>
<accession>A0A3N2D7F7</accession>
<dbReference type="AlphaFoldDB" id="A0A3N2D7F7"/>
<feature type="transmembrane region" description="Helical" evidence="2">
    <location>
        <begin position="197"/>
        <end position="220"/>
    </location>
</feature>
<evidence type="ECO:0000256" key="2">
    <source>
        <dbReference type="SAM" id="Phobius"/>
    </source>
</evidence>
<sequence>MVASMSGPRGWGEPTWGQTPSEPTSDVPVDSARPLLGLGELMDRTIATIRWAPGVTWAFGGAIVGVLALVEGGLAAALGLRGYVEALGTEDLTDLDAQLPALAASAVVSVIAWVTGLVATALCAGAAAVVVDRAGGGLSTDDDLRRAPTRPSVAAVWAALRPRAAGAVGLALLLAVAIGALVALPVVWLLAFGAAGAWGVAIGGGVAVAIGGVVLALWLLPVLALALPEHVAPTAALPGGALARSSRLARGARWRLVGVWLLTSIVLALAGGVISGPFGWLSTWLAGVGDGAGTAVAWVVGGAVSAAVTAPIGALVLALVHADLRPRG</sequence>
<protein>
    <recommendedName>
        <fullName evidence="5">Glycerophosphoryl diester phosphodiesterase family protein</fullName>
    </recommendedName>
</protein>
<organism evidence="3 4">
    <name type="scientific">Salana multivorans</name>
    <dbReference type="NCBI Taxonomy" id="120377"/>
    <lineage>
        <taxon>Bacteria</taxon>
        <taxon>Bacillati</taxon>
        <taxon>Actinomycetota</taxon>
        <taxon>Actinomycetes</taxon>
        <taxon>Micrococcales</taxon>
        <taxon>Beutenbergiaceae</taxon>
        <taxon>Salana</taxon>
    </lineage>
</organism>
<evidence type="ECO:0008006" key="5">
    <source>
        <dbReference type="Google" id="ProtNLM"/>
    </source>
</evidence>
<feature type="transmembrane region" description="Helical" evidence="2">
    <location>
        <begin position="254"/>
        <end position="275"/>
    </location>
</feature>
<keyword evidence="2" id="KW-0812">Transmembrane</keyword>
<feature type="transmembrane region" description="Helical" evidence="2">
    <location>
        <begin position="100"/>
        <end position="131"/>
    </location>
</feature>
<feature type="transmembrane region" description="Helical" evidence="2">
    <location>
        <begin position="295"/>
        <end position="320"/>
    </location>
</feature>